<dbReference type="Gene3D" id="2.40.50.100">
    <property type="match status" value="2"/>
</dbReference>
<dbReference type="Pfam" id="PF25973">
    <property type="entry name" value="BSH_CzcB"/>
    <property type="match status" value="1"/>
</dbReference>
<dbReference type="Gene3D" id="2.40.30.170">
    <property type="match status" value="2"/>
</dbReference>
<evidence type="ECO:0000259" key="7">
    <source>
        <dbReference type="Pfam" id="PF25973"/>
    </source>
</evidence>
<dbReference type="GO" id="GO:0016020">
    <property type="term" value="C:membrane"/>
    <property type="evidence" value="ECO:0007669"/>
    <property type="project" value="InterPro"/>
</dbReference>
<accession>A0AA37MYS9</accession>
<dbReference type="InterPro" id="IPR006143">
    <property type="entry name" value="RND_pump_MFP"/>
</dbReference>
<dbReference type="GO" id="GO:0022857">
    <property type="term" value="F:transmembrane transporter activity"/>
    <property type="evidence" value="ECO:0007669"/>
    <property type="project" value="InterPro"/>
</dbReference>
<feature type="domain" description="CzcB-like barrel-sandwich hybrid" evidence="7">
    <location>
        <begin position="279"/>
        <end position="371"/>
    </location>
</feature>
<comment type="subcellular location">
    <subcellularLocation>
        <location evidence="1">Cell envelope</location>
    </subcellularLocation>
</comment>
<evidence type="ECO:0000256" key="2">
    <source>
        <dbReference type="ARBA" id="ARBA00009477"/>
    </source>
</evidence>
<keyword evidence="5" id="KW-0472">Membrane</keyword>
<evidence type="ECO:0000259" key="6">
    <source>
        <dbReference type="Pfam" id="PF25917"/>
    </source>
</evidence>
<dbReference type="InterPro" id="IPR058647">
    <property type="entry name" value="BSH_CzcB-like"/>
</dbReference>
<evidence type="ECO:0000256" key="5">
    <source>
        <dbReference type="SAM" id="Phobius"/>
    </source>
</evidence>
<evidence type="ECO:0000256" key="4">
    <source>
        <dbReference type="SAM" id="Coils"/>
    </source>
</evidence>
<evidence type="ECO:0000313" key="9">
    <source>
        <dbReference type="EMBL" id="GJN65431.1"/>
    </source>
</evidence>
<keyword evidence="5" id="KW-0812">Transmembrane</keyword>
<dbReference type="RefSeq" id="WP_238317650.1">
    <property type="nucleotide sequence ID" value="NZ_BQKV01000098.1"/>
</dbReference>
<evidence type="ECO:0000256" key="3">
    <source>
        <dbReference type="ARBA" id="ARBA00023054"/>
    </source>
</evidence>
<dbReference type="Pfam" id="PF25917">
    <property type="entry name" value="BSH_RND"/>
    <property type="match status" value="1"/>
</dbReference>
<comment type="caution">
    <text evidence="9">The sequence shown here is derived from an EMBL/GenBank/DDBJ whole genome shotgun (WGS) entry which is preliminary data.</text>
</comment>
<evidence type="ECO:0000256" key="1">
    <source>
        <dbReference type="ARBA" id="ARBA00004196"/>
    </source>
</evidence>
<dbReference type="Proteomes" id="UP001055185">
    <property type="component" value="Unassembled WGS sequence"/>
</dbReference>
<dbReference type="InterPro" id="IPR058625">
    <property type="entry name" value="MdtA-like_BSH"/>
</dbReference>
<gene>
    <name evidence="9" type="ORF">JCM17207_20560</name>
</gene>
<dbReference type="NCBIfam" id="TIGR01730">
    <property type="entry name" value="RND_mfp"/>
    <property type="match status" value="1"/>
</dbReference>
<evidence type="ECO:0000259" key="8">
    <source>
        <dbReference type="Pfam" id="PF25990"/>
    </source>
</evidence>
<dbReference type="InterPro" id="IPR058636">
    <property type="entry name" value="Beta-barrel_YknX"/>
</dbReference>
<feature type="transmembrane region" description="Helical" evidence="5">
    <location>
        <begin position="31"/>
        <end position="49"/>
    </location>
</feature>
<name>A0AA37MYS9_9FIRM</name>
<dbReference type="AlphaFoldDB" id="A0AA37MYS9"/>
<dbReference type="Gene3D" id="2.40.420.20">
    <property type="match status" value="1"/>
</dbReference>
<feature type="coiled-coil region" evidence="4">
    <location>
        <begin position="121"/>
        <end position="148"/>
    </location>
</feature>
<dbReference type="GO" id="GO:0030313">
    <property type="term" value="C:cell envelope"/>
    <property type="evidence" value="ECO:0007669"/>
    <property type="project" value="UniProtKB-SubCell"/>
</dbReference>
<sequence>MIWKNKKDVSAGQNSQKNADARINPALKKQLKWGVPALCVVVLAGLLWIKGSQPKTVAASTSYVQETVERRSISESFSGYGTLQPANTYTVKSLVAGEALSAEFEEGDIVEKGAVLYQVDNTTATTNIEKAQIALEQAQRSYDKIADTQYVRADVGGVVYSLKVAVGDEVTQGQEIAVIQDSSQMVLKLPFPAADAANFSVGQTAIVTLDGTFETLEGRVTAISGSDVLGTGNVLVRTVTIAATNAGTLNNTQVATASINGVNSTESGTFAYQAEKTLTALAAGTVAEIYVQEGSPIAEDQALLSLMGEDLDESIQNAAETLRSAELSMENAQEQLNNYTITSPISGTIIEKKYKQGDIIETAQALCTIYDMSYLQMIINVDELDISAIEVGQSVTITADAVSNVSYTGTVTRVSMAGATNNGTTSYPVTIQIDDTDGLRPGMNVNAEIIVAETENAISVPNGAVERGGYVLVTKNSPSAVNAVEDRKAPDGYVYVAVTTGVSDDNYVEILSGLQEGDVVGVETTQSSYGPALGQIRVFAGGRAR</sequence>
<dbReference type="EMBL" id="BQKV01000098">
    <property type="protein sequence ID" value="GJN65431.1"/>
    <property type="molecule type" value="Genomic_DNA"/>
</dbReference>
<reference evidence="9" key="1">
    <citation type="journal article" date="2022" name="Int. J. Syst. Evol. Microbiol.">
        <title>Genome-based, phenotypic and chemotaxonomic classification of Faecalibacterium strains: proposal of three novel species Faecalibacterium duncaniae sp. nov., Faecalibacterium hattorii sp. nov. and Faecalibacterium gallinarum sp. nov. .</title>
        <authorList>
            <person name="Sakamoto M."/>
            <person name="Sakurai N."/>
            <person name="Tanno H."/>
            <person name="Iino T."/>
            <person name="Ohkuma M."/>
            <person name="Endo A."/>
        </authorList>
    </citation>
    <scope>NUCLEOTIDE SEQUENCE</scope>
    <source>
        <strain evidence="9">JCM 17207</strain>
    </source>
</reference>
<protein>
    <recommendedName>
        <fullName evidence="11">RND transporter</fullName>
    </recommendedName>
</protein>
<evidence type="ECO:0008006" key="11">
    <source>
        <dbReference type="Google" id="ProtNLM"/>
    </source>
</evidence>
<feature type="coiled-coil region" evidence="4">
    <location>
        <begin position="315"/>
        <end position="342"/>
    </location>
</feature>
<keyword evidence="3 4" id="KW-0175">Coiled coil</keyword>
<proteinExistence type="inferred from homology"/>
<keyword evidence="5" id="KW-1133">Transmembrane helix</keyword>
<keyword evidence="10" id="KW-1185">Reference proteome</keyword>
<comment type="similarity">
    <text evidence="2">Belongs to the membrane fusion protein (MFP) (TC 8.A.1) family.</text>
</comment>
<dbReference type="PANTHER" id="PTHR32347">
    <property type="entry name" value="EFFLUX SYSTEM COMPONENT YKNX-RELATED"/>
    <property type="match status" value="1"/>
</dbReference>
<feature type="domain" description="YknX-like beta-barrel" evidence="8">
    <location>
        <begin position="380"/>
        <end position="449"/>
    </location>
</feature>
<dbReference type="InterPro" id="IPR050465">
    <property type="entry name" value="UPF0194_transport"/>
</dbReference>
<dbReference type="SUPFAM" id="SSF111369">
    <property type="entry name" value="HlyD-like secretion proteins"/>
    <property type="match status" value="2"/>
</dbReference>
<evidence type="ECO:0000313" key="10">
    <source>
        <dbReference type="Proteomes" id="UP001055185"/>
    </source>
</evidence>
<feature type="domain" description="Multidrug resistance protein MdtA-like barrel-sandwich hybrid" evidence="6">
    <location>
        <begin position="88"/>
        <end position="179"/>
    </location>
</feature>
<dbReference type="Gene3D" id="1.10.287.470">
    <property type="entry name" value="Helix hairpin bin"/>
    <property type="match status" value="1"/>
</dbReference>
<organism evidence="9 10">
    <name type="scientific">Faecalibacterium gallinarum</name>
    <dbReference type="NCBI Taxonomy" id="2903556"/>
    <lineage>
        <taxon>Bacteria</taxon>
        <taxon>Bacillati</taxon>
        <taxon>Bacillota</taxon>
        <taxon>Clostridia</taxon>
        <taxon>Eubacteriales</taxon>
        <taxon>Oscillospiraceae</taxon>
        <taxon>Faecalibacterium</taxon>
    </lineage>
</organism>
<dbReference type="Pfam" id="PF25990">
    <property type="entry name" value="Beta-barrel_YknX"/>
    <property type="match status" value="1"/>
</dbReference>